<dbReference type="PANTHER" id="PTHR24148:SF82">
    <property type="entry name" value="HETEROKARYON INCOMPATIBILITY DOMAIN-CONTAINING PROTEIN"/>
    <property type="match status" value="1"/>
</dbReference>
<dbReference type="EMBL" id="KI981382">
    <property type="protein sequence ID" value="EXA28471.1"/>
    <property type="molecule type" value="Genomic_DNA"/>
</dbReference>
<dbReference type="PANTHER" id="PTHR24148">
    <property type="entry name" value="ANKYRIN REPEAT DOMAIN-CONTAINING PROTEIN 39 HOMOLOG-RELATED"/>
    <property type="match status" value="1"/>
</dbReference>
<accession>W9NCP0</accession>
<dbReference type="Proteomes" id="UP000030751">
    <property type="component" value="Unassembled WGS sequence"/>
</dbReference>
<dbReference type="InterPro" id="IPR010730">
    <property type="entry name" value="HET"/>
</dbReference>
<feature type="domain" description="Heterokaryon incompatibility" evidence="1">
    <location>
        <begin position="64"/>
        <end position="234"/>
    </location>
</feature>
<gene>
    <name evidence="2" type="ORF">FOVG_19926</name>
</gene>
<name>W9NCP0_FUSOX</name>
<protein>
    <recommendedName>
        <fullName evidence="1">Heterokaryon incompatibility domain-containing protein</fullName>
    </recommendedName>
</protein>
<dbReference type="Pfam" id="PF06985">
    <property type="entry name" value="HET"/>
    <property type="match status" value="1"/>
</dbReference>
<evidence type="ECO:0000259" key="1">
    <source>
        <dbReference type="Pfam" id="PF06985"/>
    </source>
</evidence>
<dbReference type="AlphaFoldDB" id="W9NCP0"/>
<sequence length="698" mass="78817">MTGRPLNSAGSSSADTDWGMPEFYRYSPLPTSNSIRSFELLPGLRNSPIRIKLRTISLDDKTTYECLSYEWNLPISKEKFDYRDFPHTLTMALYCQQLIVCDDKVMPIMENLKAALEHLRYAFRSRVLWADAICINQNDVGERGQQVLLMSRIYEQATKVLLWIGDEKDNTQKIFHLAPRLARAYTEMEMRYAGQAKKELTIDPGTYDQLKAHWSSVTDIFTRSVFGRVWVVQEIVLARRLDVICGRHQLPWSDFLAAAKCIMATGLLDGPWYTAPTTWVWRRLKSLGEVHGSRHRESRRGNFPLHILGTLFLGHNVTDPRDRIYGMLSLVVPQSSYGRTNPISPDYNKSVASVYQHATEWSFIDSNSLAMLDLCDAPATSPARGMFPTWVADLGKGPQKCPLPAFNRLRIPRLGSLLSLFQGDFHVSFDGRILRAAGLVFDTVSLARSPCTETGKHVVMMEQFHLFCLDQQPYPTGGSKLDALWRTFLTNYVDLRNTLGCFKIPRREFGDHFAHAMSREILTQLGLPEHLTGQMPDLRDMADPNTFFNLYNLCPGDVESNLSILALRAKHPFIELLYDSLRNGDGQAWVDQFRTRHFICHGDEGRQFFVTAKGLMGFGPPCPPVQINDYGNVMLPTGSGVRKGDSVAVLAGSDYVWILRGDPRGGYVIVGNSYVYGLSEGLCFTGDIPAKMETLVIH</sequence>
<organism evidence="2">
    <name type="scientific">Fusarium oxysporum f. sp. pisi HDV247</name>
    <dbReference type="NCBI Taxonomy" id="1080344"/>
    <lineage>
        <taxon>Eukaryota</taxon>
        <taxon>Fungi</taxon>
        <taxon>Dikarya</taxon>
        <taxon>Ascomycota</taxon>
        <taxon>Pezizomycotina</taxon>
        <taxon>Sordariomycetes</taxon>
        <taxon>Hypocreomycetidae</taxon>
        <taxon>Hypocreales</taxon>
        <taxon>Nectriaceae</taxon>
        <taxon>Fusarium</taxon>
        <taxon>Fusarium oxysporum species complex</taxon>
    </lineage>
</organism>
<proteinExistence type="predicted"/>
<dbReference type="HOGENOM" id="CLU_004184_7_2_1"/>
<dbReference type="InterPro" id="IPR052895">
    <property type="entry name" value="HetReg/Transcr_Mod"/>
</dbReference>
<reference evidence="2" key="1">
    <citation type="submission" date="2011-10" db="EMBL/GenBank/DDBJ databases">
        <title>The Genome Sequence of Fusarium oxysporum HDV247.</title>
        <authorList>
            <consortium name="The Broad Institute Genome Sequencing Platform"/>
            <person name="Ma L.-J."/>
            <person name="Gale L.R."/>
            <person name="Schwartz D.C."/>
            <person name="Zhou S."/>
            <person name="Corby-Kistler H."/>
            <person name="Young S.K."/>
            <person name="Zeng Q."/>
            <person name="Gargeya S."/>
            <person name="Fitzgerald M."/>
            <person name="Haas B."/>
            <person name="Abouelleil A."/>
            <person name="Alvarado L."/>
            <person name="Arachchi H.M."/>
            <person name="Berlin A."/>
            <person name="Brown A."/>
            <person name="Chapman S.B."/>
            <person name="Chen Z."/>
            <person name="Dunbar C."/>
            <person name="Freedman E."/>
            <person name="Gearin G."/>
            <person name="Goldberg J."/>
            <person name="Griggs A."/>
            <person name="Gujja S."/>
            <person name="Heiman D."/>
            <person name="Howarth C."/>
            <person name="Larson L."/>
            <person name="Lui A."/>
            <person name="MacDonald P.J.P."/>
            <person name="Montmayeur A."/>
            <person name="Murphy C."/>
            <person name="Neiman D."/>
            <person name="Pearson M."/>
            <person name="Priest M."/>
            <person name="Roberts A."/>
            <person name="Saif S."/>
            <person name="Shea T."/>
            <person name="Shenoy N."/>
            <person name="Sisk P."/>
            <person name="Stolte C."/>
            <person name="Sykes S."/>
            <person name="Wortman J."/>
            <person name="Nusbaum C."/>
            <person name="Birren B."/>
        </authorList>
    </citation>
    <scope>NUCLEOTIDE SEQUENCE [LARGE SCALE GENOMIC DNA]</scope>
    <source>
        <strain evidence="2">HDV247</strain>
    </source>
</reference>
<reference evidence="2" key="2">
    <citation type="submission" date="2014-02" db="EMBL/GenBank/DDBJ databases">
        <title>Annotation of the Genome Sequence of Fusarium oxysporum HDV247.</title>
        <authorList>
            <consortium name="The Broad Institute Genomics Platform"/>
            <person name="Ma L.-J."/>
            <person name="Corby-Kistler H."/>
            <person name="Broz K."/>
            <person name="Gale L.R."/>
            <person name="Jonkers W."/>
            <person name="O'Donnell K."/>
            <person name="Ploetz R."/>
            <person name="Steinberg C."/>
            <person name="Schwartz D.C."/>
            <person name="VanEtten H."/>
            <person name="Zhou S."/>
            <person name="Young S.K."/>
            <person name="Zeng Q."/>
            <person name="Gargeya S."/>
            <person name="Fitzgerald M."/>
            <person name="Abouelleil A."/>
            <person name="Alvarado L."/>
            <person name="Chapman S.B."/>
            <person name="Gainer-Dewar J."/>
            <person name="Goldberg J."/>
            <person name="Griggs A."/>
            <person name="Gujja S."/>
            <person name="Hansen M."/>
            <person name="Howarth C."/>
            <person name="Imamovic A."/>
            <person name="Ireland A."/>
            <person name="Larimer J."/>
            <person name="McCowan C."/>
            <person name="Murphy C."/>
            <person name="Pearson M."/>
            <person name="Poon T.W."/>
            <person name="Priest M."/>
            <person name="Roberts A."/>
            <person name="Saif S."/>
            <person name="Shea T."/>
            <person name="Sykes S."/>
            <person name="Wortman J."/>
            <person name="Nusbaum C."/>
            <person name="Birren B."/>
        </authorList>
    </citation>
    <scope>NUCLEOTIDE SEQUENCE</scope>
    <source>
        <strain evidence="2">HDV247</strain>
    </source>
</reference>
<evidence type="ECO:0000313" key="2">
    <source>
        <dbReference type="EMBL" id="EXA28471.1"/>
    </source>
</evidence>